<evidence type="ECO:0000313" key="3">
    <source>
        <dbReference type="EMBL" id="CAF0737560.1"/>
    </source>
</evidence>
<keyword evidence="2" id="KW-0812">Transmembrane</keyword>
<feature type="region of interest" description="Disordered" evidence="1">
    <location>
        <begin position="270"/>
        <end position="290"/>
    </location>
</feature>
<evidence type="ECO:0000313" key="4">
    <source>
        <dbReference type="EMBL" id="CAF0896020.1"/>
    </source>
</evidence>
<dbReference type="EMBL" id="CAJOBA010000217">
    <property type="protein sequence ID" value="CAF3514464.1"/>
    <property type="molecule type" value="Genomic_DNA"/>
</dbReference>
<keyword evidence="2" id="KW-0472">Membrane</keyword>
<proteinExistence type="predicted"/>
<comment type="caution">
    <text evidence="4">The sequence shown here is derived from an EMBL/GenBank/DDBJ whole genome shotgun (WGS) entry which is preliminary data.</text>
</comment>
<dbReference type="EMBL" id="CAJNOQ010001453">
    <property type="protein sequence ID" value="CAF0896020.1"/>
    <property type="molecule type" value="Genomic_DNA"/>
</dbReference>
<evidence type="ECO:0000313" key="7">
    <source>
        <dbReference type="Proteomes" id="UP000663829"/>
    </source>
</evidence>
<accession>A0A813Z934</accession>
<dbReference type="Proteomes" id="UP000681722">
    <property type="component" value="Unassembled WGS sequence"/>
</dbReference>
<dbReference type="Proteomes" id="UP000682733">
    <property type="component" value="Unassembled WGS sequence"/>
</dbReference>
<dbReference type="Proteomes" id="UP000677228">
    <property type="component" value="Unassembled WGS sequence"/>
</dbReference>
<dbReference type="Proteomes" id="UP000663829">
    <property type="component" value="Unassembled WGS sequence"/>
</dbReference>
<dbReference type="EMBL" id="CAJNOK010000217">
    <property type="protein sequence ID" value="CAF0737560.1"/>
    <property type="molecule type" value="Genomic_DNA"/>
</dbReference>
<evidence type="ECO:0000313" key="6">
    <source>
        <dbReference type="EMBL" id="CAF3679361.1"/>
    </source>
</evidence>
<reference evidence="4" key="1">
    <citation type="submission" date="2021-02" db="EMBL/GenBank/DDBJ databases">
        <authorList>
            <person name="Nowell W R."/>
        </authorList>
    </citation>
    <scope>NUCLEOTIDE SEQUENCE</scope>
</reference>
<dbReference type="AlphaFoldDB" id="A0A813Z934"/>
<name>A0A813Z934_9BILA</name>
<keyword evidence="7" id="KW-1185">Reference proteome</keyword>
<sequence>MLIHAINTQHSPEIDLPPLPRIPLNVTKVGLPKVSDSVTIHGKFVDGYIPVGCYCTEEQCSSNVKPMKDGAVTGIMQPDGNMVRTKTTVKAKKNDLLFFLMLNTSSSDFLHDTFPTRSSYWQLISTQSIIQPGSSHRTGYTVTRGISKSNIDVFGLNIGATIPVKFILGLQISFKKSFETEVQFSEETSVNEIYEFPSKNVEQVVGIYQLMERYAIHAGQFLINFIDEQNSNSAKRCIKWLVFSSKCGCTYRIPDPKIYLSGTIKPISGDDSHPTFNEQTPTGKAGETTRTKNKKSRSYIYLIVVILSIATVVAIAATLIIVIHLRRRRDRSLTYHGVGYAASYNNVVF</sequence>
<organism evidence="4 7">
    <name type="scientific">Didymodactylos carnosus</name>
    <dbReference type="NCBI Taxonomy" id="1234261"/>
    <lineage>
        <taxon>Eukaryota</taxon>
        <taxon>Metazoa</taxon>
        <taxon>Spiralia</taxon>
        <taxon>Gnathifera</taxon>
        <taxon>Rotifera</taxon>
        <taxon>Eurotatoria</taxon>
        <taxon>Bdelloidea</taxon>
        <taxon>Philodinida</taxon>
        <taxon>Philodinidae</taxon>
        <taxon>Didymodactylos</taxon>
    </lineage>
</organism>
<protein>
    <submittedName>
        <fullName evidence="4">Uncharacterized protein</fullName>
    </submittedName>
</protein>
<keyword evidence="2" id="KW-1133">Transmembrane helix</keyword>
<evidence type="ECO:0000313" key="5">
    <source>
        <dbReference type="EMBL" id="CAF3514464.1"/>
    </source>
</evidence>
<gene>
    <name evidence="4" type="ORF">GPM918_LOCUS8379</name>
    <name evidence="3" type="ORF">OVA965_LOCUS1235</name>
    <name evidence="6" type="ORF">SRO942_LOCUS8379</name>
    <name evidence="5" type="ORF">TMI583_LOCUS1236</name>
</gene>
<evidence type="ECO:0000256" key="2">
    <source>
        <dbReference type="SAM" id="Phobius"/>
    </source>
</evidence>
<dbReference type="EMBL" id="CAJOBC010001453">
    <property type="protein sequence ID" value="CAF3679361.1"/>
    <property type="molecule type" value="Genomic_DNA"/>
</dbReference>
<evidence type="ECO:0000256" key="1">
    <source>
        <dbReference type="SAM" id="MobiDB-lite"/>
    </source>
</evidence>
<feature type="transmembrane region" description="Helical" evidence="2">
    <location>
        <begin position="299"/>
        <end position="323"/>
    </location>
</feature>